<evidence type="ECO:0000256" key="2">
    <source>
        <dbReference type="ARBA" id="ARBA00004429"/>
    </source>
</evidence>
<keyword evidence="22" id="KW-1185">Reference proteome</keyword>
<dbReference type="Pfam" id="PF17910">
    <property type="entry name" value="FeoB_Cyto"/>
    <property type="match status" value="1"/>
</dbReference>
<feature type="domain" description="FeoB-type G" evidence="18">
    <location>
        <begin position="1"/>
        <end position="162"/>
    </location>
</feature>
<dbReference type="RefSeq" id="WP_265644132.1">
    <property type="nucleotide sequence ID" value="NZ_CP113440.1"/>
</dbReference>
<evidence type="ECO:0000256" key="6">
    <source>
        <dbReference type="ARBA" id="ARBA00022519"/>
    </source>
</evidence>
<dbReference type="PRINTS" id="PR00326">
    <property type="entry name" value="GTP1OBG"/>
</dbReference>
<reference evidence="20" key="3">
    <citation type="submission" date="2022-11" db="EMBL/GenBank/DDBJ databases">
        <authorList>
            <person name="Johnson J.D."/>
        </authorList>
    </citation>
    <scope>NUCLEOTIDE SEQUENCE</scope>
    <source>
        <strain evidence="19">E28</strain>
        <strain evidence="20">E37</strain>
    </source>
</reference>
<feature type="binding site" evidence="16">
    <location>
        <position position="22"/>
    </location>
    <ligand>
        <name>Mg(2+)</name>
        <dbReference type="ChEBI" id="CHEBI:18420"/>
        <label>1</label>
    </ligand>
</feature>
<evidence type="ECO:0000313" key="20">
    <source>
        <dbReference type="EMBL" id="WAK63963.1"/>
    </source>
</evidence>
<feature type="transmembrane region" description="Helical" evidence="17">
    <location>
        <begin position="512"/>
        <end position="531"/>
    </location>
</feature>
<keyword evidence="12 15" id="KW-0342">GTP-binding</keyword>
<keyword evidence="5 17" id="KW-0410">Iron transport</keyword>
<evidence type="ECO:0000259" key="18">
    <source>
        <dbReference type="PROSITE" id="PS51711"/>
    </source>
</evidence>
<gene>
    <name evidence="20" type="primary">feoB</name>
    <name evidence="20" type="ORF">OQG81_03745</name>
    <name evidence="19" type="ORF">OQH01_08130</name>
</gene>
<protein>
    <recommendedName>
        <fullName evidence="14 17">Ferrous iron transport protein B</fullName>
    </recommendedName>
</protein>
<dbReference type="InterPro" id="IPR011640">
    <property type="entry name" value="Fe2_transport_prot_B_C"/>
</dbReference>
<feature type="transmembrane region" description="Helical" evidence="17">
    <location>
        <begin position="453"/>
        <end position="473"/>
    </location>
</feature>
<reference evidence="20" key="2">
    <citation type="submission" date="2022-11" db="EMBL/GenBank/DDBJ databases">
        <title>Streptococcus macedonicus and Acinetobacter baumannii: co-inhabitants of the cheese production environment.</title>
        <authorList>
            <person name="Johnson J."/>
        </authorList>
    </citation>
    <scope>NUCLEOTIDE SEQUENCE</scope>
    <source>
        <strain evidence="20">E37</strain>
    </source>
</reference>
<name>A0AA47FDG0_STRMC</name>
<evidence type="ECO:0000256" key="11">
    <source>
        <dbReference type="ARBA" id="ARBA00023065"/>
    </source>
</evidence>
<dbReference type="InterPro" id="IPR011642">
    <property type="entry name" value="Gate_dom"/>
</dbReference>
<feature type="binding site" evidence="15">
    <location>
        <begin position="53"/>
        <end position="56"/>
    </location>
    <ligand>
        <name>GTP</name>
        <dbReference type="ChEBI" id="CHEBI:37565"/>
        <label>1</label>
    </ligand>
</feature>
<evidence type="ECO:0000256" key="15">
    <source>
        <dbReference type="PIRSR" id="PIRSR603373-1"/>
    </source>
</evidence>
<dbReference type="InterPro" id="IPR003373">
    <property type="entry name" value="Fe2_transport_prot-B"/>
</dbReference>
<dbReference type="FunFam" id="3.40.50.300:FF:000426">
    <property type="entry name" value="Ferrous iron transport protein B"/>
    <property type="match status" value="1"/>
</dbReference>
<dbReference type="Pfam" id="PF07670">
    <property type="entry name" value="Gate"/>
    <property type="match status" value="2"/>
</dbReference>
<evidence type="ECO:0000313" key="21">
    <source>
        <dbReference type="Proteomes" id="UP001156410"/>
    </source>
</evidence>
<dbReference type="InterPro" id="IPR006073">
    <property type="entry name" value="GTP-bd"/>
</dbReference>
<dbReference type="Pfam" id="PF02421">
    <property type="entry name" value="FeoB_N"/>
    <property type="match status" value="1"/>
</dbReference>
<feature type="transmembrane region" description="Helical" evidence="17">
    <location>
        <begin position="640"/>
        <end position="660"/>
    </location>
</feature>
<evidence type="ECO:0000256" key="13">
    <source>
        <dbReference type="ARBA" id="ARBA00023136"/>
    </source>
</evidence>
<dbReference type="InterPro" id="IPR027417">
    <property type="entry name" value="P-loop_NTPase"/>
</dbReference>
<accession>A0AA47FDG0</accession>
<evidence type="ECO:0000256" key="5">
    <source>
        <dbReference type="ARBA" id="ARBA00022496"/>
    </source>
</evidence>
<dbReference type="Proteomes" id="UP001156410">
    <property type="component" value="Chromosome"/>
</dbReference>
<reference evidence="22" key="1">
    <citation type="submission" date="2022-11" db="EMBL/GenBank/DDBJ databases">
        <title>Streptococcus macedonicus and Acinetobacter baumannii: co-inhabitants of the cheese production environment.</title>
        <authorList>
            <person name="Johnson J."/>
            <person name="Curtin C."/>
            <person name="Waite-Cusic J."/>
        </authorList>
    </citation>
    <scope>NUCLEOTIDE SEQUENCE [LARGE SCALE GENOMIC DNA]</scope>
    <source>
        <strain evidence="22">E28</strain>
    </source>
</reference>
<dbReference type="Proteomes" id="UP001209889">
    <property type="component" value="Unassembled WGS sequence"/>
</dbReference>
<feature type="transmembrane region" description="Helical" evidence="17">
    <location>
        <begin position="281"/>
        <end position="299"/>
    </location>
</feature>
<keyword evidence="16" id="KW-0460">Magnesium</keyword>
<keyword evidence="3 17" id="KW-0813">Transport</keyword>
<feature type="transmembrane region" description="Helical" evidence="17">
    <location>
        <begin position="344"/>
        <end position="368"/>
    </location>
</feature>
<comment type="subcellular location">
    <subcellularLocation>
        <location evidence="2">Cell inner membrane</location>
        <topology evidence="2">Multi-pass membrane protein</topology>
    </subcellularLocation>
    <subcellularLocation>
        <location evidence="17">Cell membrane</location>
        <topology evidence="17">Multi-pass membrane protein</topology>
    </subcellularLocation>
</comment>
<evidence type="ECO:0000256" key="8">
    <source>
        <dbReference type="ARBA" id="ARBA00022741"/>
    </source>
</evidence>
<evidence type="ECO:0000256" key="10">
    <source>
        <dbReference type="ARBA" id="ARBA00023004"/>
    </source>
</evidence>
<feature type="transmembrane region" description="Helical" evidence="17">
    <location>
        <begin position="388"/>
        <end position="411"/>
    </location>
</feature>
<dbReference type="InterPro" id="IPR030389">
    <property type="entry name" value="G_FEOB_dom"/>
</dbReference>
<feature type="binding site" evidence="15">
    <location>
        <begin position="8"/>
        <end position="15"/>
    </location>
    <ligand>
        <name>GTP</name>
        <dbReference type="ChEBI" id="CHEBI:37565"/>
        <label>1</label>
    </ligand>
</feature>
<evidence type="ECO:0000256" key="1">
    <source>
        <dbReference type="ARBA" id="ARBA00003926"/>
    </source>
</evidence>
<dbReference type="GO" id="GO:0005886">
    <property type="term" value="C:plasma membrane"/>
    <property type="evidence" value="ECO:0007669"/>
    <property type="project" value="UniProtKB-SubCell"/>
</dbReference>
<dbReference type="InterPro" id="IPR041069">
    <property type="entry name" value="FeoB_Cyto"/>
</dbReference>
<evidence type="ECO:0000256" key="7">
    <source>
        <dbReference type="ARBA" id="ARBA00022692"/>
    </source>
</evidence>
<dbReference type="PROSITE" id="PS51711">
    <property type="entry name" value="G_FEOB"/>
    <property type="match status" value="1"/>
</dbReference>
<keyword evidence="7 17" id="KW-0812">Transmembrane</keyword>
<comment type="similarity">
    <text evidence="17">Belongs to the TRAFAC class TrmE-Era-EngA-EngB-Septin-like GTPase superfamily. FeoB GTPase (TC 9.A.8) family.</text>
</comment>
<feature type="binding site" evidence="15">
    <location>
        <begin position="33"/>
        <end position="37"/>
    </location>
    <ligand>
        <name>GTP</name>
        <dbReference type="ChEBI" id="CHEBI:37565"/>
        <label>1</label>
    </ligand>
</feature>
<evidence type="ECO:0000256" key="17">
    <source>
        <dbReference type="RuleBase" id="RU362098"/>
    </source>
</evidence>
<keyword evidence="9 17" id="KW-1133">Transmembrane helix</keyword>
<keyword evidence="6" id="KW-0997">Cell inner membrane</keyword>
<dbReference type="GO" id="GO:0005525">
    <property type="term" value="F:GTP binding"/>
    <property type="evidence" value="ECO:0007669"/>
    <property type="project" value="UniProtKB-KW"/>
</dbReference>
<feature type="binding site" evidence="16">
    <location>
        <position position="19"/>
    </location>
    <ligand>
        <name>Mg(2+)</name>
        <dbReference type="ChEBI" id="CHEBI:18420"/>
        <label>2</label>
    </ligand>
</feature>
<dbReference type="AlphaFoldDB" id="A0AA47FDG0"/>
<evidence type="ECO:0000256" key="9">
    <source>
        <dbReference type="ARBA" id="ARBA00022989"/>
    </source>
</evidence>
<dbReference type="InterPro" id="IPR050860">
    <property type="entry name" value="FeoB_GTPase"/>
</dbReference>
<dbReference type="Gene3D" id="3.40.50.300">
    <property type="entry name" value="P-loop containing nucleotide triphosphate hydrolases"/>
    <property type="match status" value="1"/>
</dbReference>
<keyword evidence="16" id="KW-0479">Metal-binding</keyword>
<dbReference type="NCBIfam" id="TIGR00437">
    <property type="entry name" value="feoB"/>
    <property type="match status" value="1"/>
</dbReference>
<evidence type="ECO:0000256" key="12">
    <source>
        <dbReference type="ARBA" id="ARBA00023134"/>
    </source>
</evidence>
<evidence type="ECO:0000313" key="22">
    <source>
        <dbReference type="Proteomes" id="UP001209889"/>
    </source>
</evidence>
<dbReference type="Gene3D" id="1.10.287.1770">
    <property type="match status" value="1"/>
</dbReference>
<evidence type="ECO:0000313" key="19">
    <source>
        <dbReference type="EMBL" id="MCW8678454.1"/>
    </source>
</evidence>
<dbReference type="PANTHER" id="PTHR43185:SF1">
    <property type="entry name" value="FE(2+) TRANSPORTER FEOB"/>
    <property type="match status" value="1"/>
</dbReference>
<feature type="binding site" evidence="15">
    <location>
        <begin position="113"/>
        <end position="116"/>
    </location>
    <ligand>
        <name>GTP</name>
        <dbReference type="ChEBI" id="CHEBI:37565"/>
        <label>1</label>
    </ligand>
</feature>
<reference evidence="22" key="4">
    <citation type="submission" date="2023-07" db="EMBL/GenBank/DDBJ databases">
        <title>Streptococcus macedonicus and Acinetobacter baumannii: co-inhabitants of the cheese production environment.</title>
        <authorList>
            <person name="Johnson J."/>
            <person name="Curtin C."/>
            <person name="Waite-Cusic J."/>
        </authorList>
    </citation>
    <scope>NUCLEOTIDE SEQUENCE [LARGE SCALE GENOMIC DNA]</scope>
    <source>
        <strain evidence="22">E28</strain>
    </source>
</reference>
<feature type="transmembrane region" description="Helical" evidence="17">
    <location>
        <begin position="672"/>
        <end position="691"/>
    </location>
</feature>
<dbReference type="EMBL" id="JAPHJC010000033">
    <property type="protein sequence ID" value="MCW8678454.1"/>
    <property type="molecule type" value="Genomic_DNA"/>
</dbReference>
<keyword evidence="4" id="KW-1003">Cell membrane</keyword>
<keyword evidence="11" id="KW-0406">Ion transport</keyword>
<keyword evidence="8 15" id="KW-0547">Nucleotide-binding</keyword>
<sequence length="712" mass="78901">MTEIALIGNPNSGKTSLFNLLTGTSQRVGNWPGVTVERKSGTVKKHSDWKVQDLPGIYSMSPYTPEEKVARDYLLSNHADSILNVVDATNLERNLYLTTQLIETGIPVTVALNMSDALKGQGKTINIDKLSYQLGVPVVSTSAVKNMGIEKAVKKAAHTTKENVDTIQYPTYSDKFEAAIKQIIDILGDIVLERSARFYAIKLFERDALVQNEVELSEFQKGEINVVIKITEEIFTEDSESIVINERYEFIERVAKMAQNQDSNFKMTISDKIDRVVTNRILALPIFAVVTFLVYYLSIQTVGTMWTDWVNDVLFGDLVPNWVQTGLDYLHVSGWLESLIIDGIAAGVGTVLGFLPQIFVLFLCLGILEDIGYMSRIAFVMDRMFRRFGLSGKSFIPMLIATGCGVPAIMASRTIENERDRRITIMTATFMPCSAKLEIIALIAGAFFPDNPFVAPSTYFIGFLTIILSGIALKKTSFLGSYVSPFIMELPAYHMPKVWSILRYAFGKAMSFVKRAGTIIFSLAVIIWFMSSYDFAFQAVDTEHSILAALGRAIAWIFQPLGFGDWKATVAAATGLAAKEAVVGTFGVLYNDSTTSGLYHALQLDYTSLAAYSFLTFNLLCAPCFAAMGAIKREMGDAKWTIGAIGFQTGLAYVVSLIIYQLGLVVFYGKDITFWTIVAIILLIAIIYFIVRKPRQVKEKVIALDNLEMAGE</sequence>
<comment type="function">
    <text evidence="1 17">Probable transporter of a GTP-driven Fe(2+) uptake system.</text>
</comment>
<dbReference type="CDD" id="cd01879">
    <property type="entry name" value="FeoB"/>
    <property type="match status" value="1"/>
</dbReference>
<dbReference type="PANTHER" id="PTHR43185">
    <property type="entry name" value="FERROUS IRON TRANSPORT PROTEIN B"/>
    <property type="match status" value="1"/>
</dbReference>
<feature type="transmembrane region" description="Helical" evidence="17">
    <location>
        <begin position="609"/>
        <end position="628"/>
    </location>
</feature>
<evidence type="ECO:0000256" key="3">
    <source>
        <dbReference type="ARBA" id="ARBA00022448"/>
    </source>
</evidence>
<keyword evidence="10 17" id="KW-0408">Iron</keyword>
<dbReference type="Pfam" id="PF07664">
    <property type="entry name" value="FeoB_C"/>
    <property type="match status" value="1"/>
</dbReference>
<evidence type="ECO:0000256" key="4">
    <source>
        <dbReference type="ARBA" id="ARBA00022475"/>
    </source>
</evidence>
<dbReference type="SUPFAM" id="SSF52540">
    <property type="entry name" value="P-loop containing nucleoside triphosphate hydrolases"/>
    <property type="match status" value="1"/>
</dbReference>
<feature type="binding site" evidence="16">
    <location>
        <position position="23"/>
    </location>
    <ligand>
        <name>Mg(2+)</name>
        <dbReference type="ChEBI" id="CHEBI:18420"/>
        <label>2</label>
    </ligand>
</feature>
<proteinExistence type="inferred from homology"/>
<evidence type="ECO:0000256" key="16">
    <source>
        <dbReference type="PIRSR" id="PIRSR603373-2"/>
    </source>
</evidence>
<keyword evidence="13 17" id="KW-0472">Membrane</keyword>
<dbReference type="GO" id="GO:0046872">
    <property type="term" value="F:metal ion binding"/>
    <property type="evidence" value="ECO:0007669"/>
    <property type="project" value="UniProtKB-KW"/>
</dbReference>
<evidence type="ECO:0000256" key="14">
    <source>
        <dbReference type="NCBIfam" id="TIGR00437"/>
    </source>
</evidence>
<reference evidence="19" key="5">
    <citation type="submission" date="2024-05" db="EMBL/GenBank/DDBJ databases">
        <title>Streptococcus macedonicus and Acinetobacter baumannii: co-inhabitants of the cheese production environment.</title>
        <authorList>
            <person name="Johnson J."/>
            <person name="Curtin C."/>
            <person name="Waite-Cusic J."/>
        </authorList>
    </citation>
    <scope>NUCLEOTIDE SEQUENCE</scope>
    <source>
        <strain evidence="19">E28</strain>
    </source>
</reference>
<organism evidence="20 21">
    <name type="scientific">Streptococcus macedonicus</name>
    <name type="common">Streptococcus gallolyticus macedonicus</name>
    <dbReference type="NCBI Taxonomy" id="59310"/>
    <lineage>
        <taxon>Bacteria</taxon>
        <taxon>Bacillati</taxon>
        <taxon>Bacillota</taxon>
        <taxon>Bacilli</taxon>
        <taxon>Lactobacillales</taxon>
        <taxon>Streptococcaceae</taxon>
        <taxon>Streptococcus</taxon>
    </lineage>
</organism>
<dbReference type="EMBL" id="CP113440">
    <property type="protein sequence ID" value="WAK63963.1"/>
    <property type="molecule type" value="Genomic_DNA"/>
</dbReference>
<dbReference type="GO" id="GO:0015093">
    <property type="term" value="F:ferrous iron transmembrane transporter activity"/>
    <property type="evidence" value="ECO:0007669"/>
    <property type="project" value="UniProtKB-UniRule"/>
</dbReference>